<comment type="caution">
    <text evidence="1">The sequence shown here is derived from an EMBL/GenBank/DDBJ whole genome shotgun (WGS) entry which is preliminary data.</text>
</comment>
<proteinExistence type="predicted"/>
<sequence>MSLAAGISGHAFPLSGNIVQFADFSIQRPAGDNLAVVVGDLRTVERDIAASQNFTGVTLFDLSFLDGTGVLIFVKVMTATAVRHDGIVYAVFIVVGSVHL</sequence>
<organism evidence="1 2">
    <name type="scientific">Photorhabdus australis subsp. thailandensis</name>
    <dbReference type="NCBI Taxonomy" id="2805096"/>
    <lineage>
        <taxon>Bacteria</taxon>
        <taxon>Pseudomonadati</taxon>
        <taxon>Pseudomonadota</taxon>
        <taxon>Gammaproteobacteria</taxon>
        <taxon>Enterobacterales</taxon>
        <taxon>Morganellaceae</taxon>
        <taxon>Photorhabdus</taxon>
    </lineage>
</organism>
<name>A0A1C0U273_9GAMM</name>
<dbReference type="Proteomes" id="UP000093476">
    <property type="component" value="Unassembled WGS sequence"/>
</dbReference>
<reference evidence="1 2" key="1">
    <citation type="submission" date="2015-12" db="EMBL/GenBank/DDBJ databases">
        <title>Genome comparisons provide insights into the role of secondary metabolites in the pathogenic phase of the Photorhabdus life cycle.</title>
        <authorList>
            <person name="Tobias N.J."/>
            <person name="Mishra B."/>
            <person name="Gupta D.K."/>
            <person name="Thines M."/>
            <person name="Stinear T.P."/>
            <person name="Bode H.B."/>
        </authorList>
    </citation>
    <scope>NUCLEOTIDE SEQUENCE [LARGE SCALE GENOMIC DNA]</scope>
    <source>
        <strain evidence="1 2">PB68.1</strain>
    </source>
</reference>
<keyword evidence="2" id="KW-1185">Reference proteome</keyword>
<gene>
    <name evidence="1" type="ORF">Ppb6_02760</name>
</gene>
<dbReference type="AlphaFoldDB" id="A0A1C0U273"/>
<protein>
    <submittedName>
        <fullName evidence="1">Uncharacterized protein</fullName>
    </submittedName>
</protein>
<accession>A0A1C0U273</accession>
<evidence type="ECO:0000313" key="2">
    <source>
        <dbReference type="Proteomes" id="UP000093476"/>
    </source>
</evidence>
<evidence type="ECO:0000313" key="1">
    <source>
        <dbReference type="EMBL" id="OCQ52050.1"/>
    </source>
</evidence>
<dbReference type="EMBL" id="LOMY01000096">
    <property type="protein sequence ID" value="OCQ52050.1"/>
    <property type="molecule type" value="Genomic_DNA"/>
</dbReference>